<keyword evidence="3" id="KW-1185">Reference proteome</keyword>
<dbReference type="Gene3D" id="3.40.50.2300">
    <property type="match status" value="2"/>
</dbReference>
<feature type="compositionally biased region" description="Basic residues" evidence="1">
    <location>
        <begin position="1"/>
        <end position="14"/>
    </location>
</feature>
<comment type="caution">
    <text evidence="2">The sequence shown here is derived from an EMBL/GenBank/DDBJ whole genome shotgun (WGS) entry which is preliminary data.</text>
</comment>
<dbReference type="InterPro" id="IPR007487">
    <property type="entry name" value="ABC_transpt-TYRBP-like"/>
</dbReference>
<organism evidence="2 3">
    <name type="scientific">Actinomadura syzygii</name>
    <dbReference type="NCBI Taxonomy" id="1427538"/>
    <lineage>
        <taxon>Bacteria</taxon>
        <taxon>Bacillati</taxon>
        <taxon>Actinomycetota</taxon>
        <taxon>Actinomycetes</taxon>
        <taxon>Streptosporangiales</taxon>
        <taxon>Thermomonosporaceae</taxon>
        <taxon>Actinomadura</taxon>
    </lineage>
</organism>
<dbReference type="CDD" id="cd06325">
    <property type="entry name" value="PBP1_ABC_unchar_transporter"/>
    <property type="match status" value="1"/>
</dbReference>
<reference evidence="2 3" key="1">
    <citation type="submission" date="2019-08" db="EMBL/GenBank/DDBJ databases">
        <title>Actinomadura sp. nov. CYP1-5 isolated from mountain soil.</title>
        <authorList>
            <person name="Songsumanus A."/>
            <person name="Kuncharoen N."/>
            <person name="Kudo T."/>
            <person name="Yuki M."/>
            <person name="Igarashi Y."/>
            <person name="Tanasupawat S."/>
        </authorList>
    </citation>
    <scope>NUCLEOTIDE SEQUENCE [LARGE SCALE GENOMIC DNA]</scope>
    <source>
        <strain evidence="2 3">GKU157</strain>
    </source>
</reference>
<dbReference type="InterPro" id="IPR028082">
    <property type="entry name" value="Peripla_BP_I"/>
</dbReference>
<accession>A0A5D0TQM8</accession>
<evidence type="ECO:0000313" key="3">
    <source>
        <dbReference type="Proteomes" id="UP000322634"/>
    </source>
</evidence>
<dbReference type="SUPFAM" id="SSF53822">
    <property type="entry name" value="Periplasmic binding protein-like I"/>
    <property type="match status" value="1"/>
</dbReference>
<evidence type="ECO:0000313" key="2">
    <source>
        <dbReference type="EMBL" id="TYC07592.1"/>
    </source>
</evidence>
<dbReference type="OrthoDB" id="9776955at2"/>
<dbReference type="Proteomes" id="UP000322634">
    <property type="component" value="Unassembled WGS sequence"/>
</dbReference>
<feature type="region of interest" description="Disordered" evidence="1">
    <location>
        <begin position="1"/>
        <end position="63"/>
    </location>
</feature>
<dbReference type="EMBL" id="VSFF01000021">
    <property type="protein sequence ID" value="TYC07592.1"/>
    <property type="molecule type" value="Genomic_DNA"/>
</dbReference>
<dbReference type="AlphaFoldDB" id="A0A5D0TQM8"/>
<dbReference type="PANTHER" id="PTHR35271:SF1">
    <property type="entry name" value="ABC TRANSPORTER, SUBSTRATE-BINDING LIPOPROTEIN"/>
    <property type="match status" value="1"/>
</dbReference>
<gene>
    <name evidence="2" type="ORF">FXF65_42085</name>
</gene>
<dbReference type="PANTHER" id="PTHR35271">
    <property type="entry name" value="ABC TRANSPORTER, SUBSTRATE-BINDING LIPOPROTEIN-RELATED"/>
    <property type="match status" value="1"/>
</dbReference>
<sequence>MPSWRPGRRRRPLSRPRPSVPCTSAWASTESAAPSLRHRRTVGGIRKRGMKDMTSKNSVSRSTRWLGSNSLPCAAAGATLLAILGLTACGAREDDKAASGPCSASYRQGMLVIAQLQLFNNMVEGYKEGFSKQTGIPVNGLKIDVKNAQGNPTNFQTLARSFASGPYDLLGVIGTPTTIALAQSTKNKPIVTVSIEDPVGAKLADSVDRPGSNVTGSIDIPPSAQVLDGILALQPNAKTIGTIYTSGNDASLKFNKEFGAAAKARGVKFVQTSITGSNELQSAARSMVGDVDAMLIGRDGNVAAGLPAIGAQAQRSRLPLYLAYTGPGALVDGVVGGFGSDEREVGELAGVVAGKICKGADPATTPFSVYTGHHWQFRKDTLAKVGLTVPDGLTKTSEFVNGAS</sequence>
<proteinExistence type="predicted"/>
<feature type="compositionally biased region" description="Basic residues" evidence="1">
    <location>
        <begin position="36"/>
        <end position="49"/>
    </location>
</feature>
<protein>
    <submittedName>
        <fullName evidence="2">ABC transporter substrate-binding protein</fullName>
    </submittedName>
</protein>
<name>A0A5D0TQM8_9ACTN</name>
<dbReference type="Pfam" id="PF04392">
    <property type="entry name" value="ABC_sub_bind"/>
    <property type="match status" value="1"/>
</dbReference>
<evidence type="ECO:0000256" key="1">
    <source>
        <dbReference type="SAM" id="MobiDB-lite"/>
    </source>
</evidence>